<reference evidence="1 2" key="1">
    <citation type="journal article" date="2017" name="Int. J. Syst. Evol. Microbiol.">
        <title>Mucilaginibacterpsychrotolerans sp. nov., isolated from peatlands.</title>
        <authorList>
            <person name="Deng Y."/>
            <person name="Shen L."/>
            <person name="Xu B."/>
            <person name="Liu Y."/>
            <person name="Gu Z."/>
            <person name="Liu H."/>
            <person name="Zhou Y."/>
        </authorList>
    </citation>
    <scope>NUCLEOTIDE SEQUENCE [LARGE SCALE GENOMIC DNA]</scope>
    <source>
        <strain evidence="1 2">NH7-4</strain>
    </source>
</reference>
<dbReference type="RefSeq" id="WP_133231472.1">
    <property type="nucleotide sequence ID" value="NZ_SOZE01000012.1"/>
</dbReference>
<proteinExistence type="predicted"/>
<dbReference type="EMBL" id="SOZE01000012">
    <property type="protein sequence ID" value="TFF37119.1"/>
    <property type="molecule type" value="Genomic_DNA"/>
</dbReference>
<gene>
    <name evidence="1" type="ORF">E2R66_13635</name>
</gene>
<dbReference type="OrthoDB" id="799525at2"/>
<dbReference type="Proteomes" id="UP000297540">
    <property type="component" value="Unassembled WGS sequence"/>
</dbReference>
<name>A0A4Y8SDM3_9SPHI</name>
<comment type="caution">
    <text evidence="1">The sequence shown here is derived from an EMBL/GenBank/DDBJ whole genome shotgun (WGS) entry which is preliminary data.</text>
</comment>
<accession>A0A4Y8SDM3</accession>
<evidence type="ECO:0000313" key="2">
    <source>
        <dbReference type="Proteomes" id="UP000297540"/>
    </source>
</evidence>
<protein>
    <submittedName>
        <fullName evidence="1">Uncharacterized protein</fullName>
    </submittedName>
</protein>
<keyword evidence="2" id="KW-1185">Reference proteome</keyword>
<sequence length="60" mass="6854">MLIEFLGVVLLLALIVIPLMPRKAKPKPVTELKVNTDTHDAEYAINENGKLERIHHPLHY</sequence>
<organism evidence="1 2">
    <name type="scientific">Mucilaginibacter psychrotolerans</name>
    <dbReference type="NCBI Taxonomy" id="1524096"/>
    <lineage>
        <taxon>Bacteria</taxon>
        <taxon>Pseudomonadati</taxon>
        <taxon>Bacteroidota</taxon>
        <taxon>Sphingobacteriia</taxon>
        <taxon>Sphingobacteriales</taxon>
        <taxon>Sphingobacteriaceae</taxon>
        <taxon>Mucilaginibacter</taxon>
    </lineage>
</organism>
<dbReference type="AlphaFoldDB" id="A0A4Y8SDM3"/>
<evidence type="ECO:0000313" key="1">
    <source>
        <dbReference type="EMBL" id="TFF37119.1"/>
    </source>
</evidence>